<organism evidence="2 3">
    <name type="scientific">Hufsiella arboris</name>
    <dbReference type="NCBI Taxonomy" id="2695275"/>
    <lineage>
        <taxon>Bacteria</taxon>
        <taxon>Pseudomonadati</taxon>
        <taxon>Bacteroidota</taxon>
        <taxon>Sphingobacteriia</taxon>
        <taxon>Sphingobacteriales</taxon>
        <taxon>Sphingobacteriaceae</taxon>
        <taxon>Hufsiella</taxon>
    </lineage>
</organism>
<evidence type="ECO:0000313" key="2">
    <source>
        <dbReference type="EMBL" id="MXV49963.1"/>
    </source>
</evidence>
<gene>
    <name evidence="2" type="ORF">GS399_03190</name>
</gene>
<feature type="region of interest" description="Disordered" evidence="1">
    <location>
        <begin position="265"/>
        <end position="346"/>
    </location>
</feature>
<keyword evidence="3" id="KW-1185">Reference proteome</keyword>
<dbReference type="EMBL" id="WVHT01000001">
    <property type="protein sequence ID" value="MXV49963.1"/>
    <property type="molecule type" value="Genomic_DNA"/>
</dbReference>
<reference evidence="2 3" key="1">
    <citation type="submission" date="2019-11" db="EMBL/GenBank/DDBJ databases">
        <title>Pedobacter sp. HMF7647 Genome sequencing and assembly.</title>
        <authorList>
            <person name="Kang H."/>
            <person name="Kim H."/>
            <person name="Joh K."/>
        </authorList>
    </citation>
    <scope>NUCLEOTIDE SEQUENCE [LARGE SCALE GENOMIC DNA]</scope>
    <source>
        <strain evidence="2 3">HMF7647</strain>
    </source>
</reference>
<sequence>MSKTTQIDVKDLKLDLKNFRTIPQKDETDAVNAMIMISPDRFWALMLSLIEDGYIPTENIIAIKSATEQKEITVKEGNRRIAGLKLIHGYLNAGSFNLPTNIATKISTISQEWKNENSQVPCTVYEETDSGKVDKIINLTHGKGDKASRDKWTSVATARHNRNMNKASEPGLDLLEKYFLSGKNITSDQKDTWSGDYPITVLDEALKKIAPRVEEANAVDVAKKYPAVKYRDAVEKILSNIGVGNIGFKDVRNTVEDFCEKYGLPSLPPTAATNTAGTSSGTSSSNNTINNSNTANTNQNTATGTRSSNTNSNSQSSSNQTNGGQTGITTSNTNSTTNNSAGKAYAINDPKGVTKLLKGFSPSGLNRQKVVTLKNEALNLKLDKNPIAFCFLLRSMFEISVKAYFTDQSFPTTKTNGKDKTLKEMLNEAKTHLTNNGQNSTLIKELHGAITELNKSEGILSVTSMNQLVHNSTFSVTESDICTLFVQVFPLLKALN</sequence>
<dbReference type="Proteomes" id="UP000466586">
    <property type="component" value="Unassembled WGS sequence"/>
</dbReference>
<dbReference type="AlphaFoldDB" id="A0A7K1Y5W3"/>
<dbReference type="RefSeq" id="WP_160843124.1">
    <property type="nucleotide sequence ID" value="NZ_WVHT01000001.1"/>
</dbReference>
<feature type="compositionally biased region" description="Low complexity" evidence="1">
    <location>
        <begin position="270"/>
        <end position="340"/>
    </location>
</feature>
<evidence type="ECO:0000256" key="1">
    <source>
        <dbReference type="SAM" id="MobiDB-lite"/>
    </source>
</evidence>
<name>A0A7K1Y5W3_9SPHI</name>
<proteinExistence type="predicted"/>
<protein>
    <recommendedName>
        <fullName evidence="4">DUF262 domain-containing protein</fullName>
    </recommendedName>
</protein>
<evidence type="ECO:0008006" key="4">
    <source>
        <dbReference type="Google" id="ProtNLM"/>
    </source>
</evidence>
<evidence type="ECO:0000313" key="3">
    <source>
        <dbReference type="Proteomes" id="UP000466586"/>
    </source>
</evidence>
<comment type="caution">
    <text evidence="2">The sequence shown here is derived from an EMBL/GenBank/DDBJ whole genome shotgun (WGS) entry which is preliminary data.</text>
</comment>
<accession>A0A7K1Y5W3</accession>